<name>A0ABS8JL03_9GAMM</name>
<keyword evidence="1" id="KW-0812">Transmembrane</keyword>
<dbReference type="Proteomes" id="UP001165293">
    <property type="component" value="Unassembled WGS sequence"/>
</dbReference>
<dbReference type="EMBL" id="JAJGAK010000004">
    <property type="protein sequence ID" value="MCC8364274.1"/>
    <property type="molecule type" value="Genomic_DNA"/>
</dbReference>
<evidence type="ECO:0000256" key="1">
    <source>
        <dbReference type="SAM" id="Phobius"/>
    </source>
</evidence>
<dbReference type="RefSeq" id="WP_230528068.1">
    <property type="nucleotide sequence ID" value="NZ_JAJGAK010000004.1"/>
</dbReference>
<reference evidence="2" key="1">
    <citation type="submission" date="2021-10" db="EMBL/GenBank/DDBJ databases">
        <authorList>
            <person name="Lyu M."/>
            <person name="Wang X."/>
            <person name="Meng X."/>
            <person name="Xu K."/>
        </authorList>
    </citation>
    <scope>NUCLEOTIDE SEQUENCE</scope>
    <source>
        <strain evidence="2">A6</strain>
    </source>
</reference>
<evidence type="ECO:0000313" key="3">
    <source>
        <dbReference type="Proteomes" id="UP001165293"/>
    </source>
</evidence>
<protein>
    <submittedName>
        <fullName evidence="2">Uncharacterized protein</fullName>
    </submittedName>
</protein>
<organism evidence="2 3">
    <name type="scientific">Noviluteimonas lactosilytica</name>
    <dbReference type="NCBI Taxonomy" id="2888523"/>
    <lineage>
        <taxon>Bacteria</taxon>
        <taxon>Pseudomonadati</taxon>
        <taxon>Pseudomonadota</taxon>
        <taxon>Gammaproteobacteria</taxon>
        <taxon>Lysobacterales</taxon>
        <taxon>Lysobacteraceae</taxon>
        <taxon>Noviluteimonas</taxon>
    </lineage>
</organism>
<keyword evidence="3" id="KW-1185">Reference proteome</keyword>
<keyword evidence="1" id="KW-0472">Membrane</keyword>
<gene>
    <name evidence="2" type="ORF">LK996_14455</name>
</gene>
<sequence length="147" mass="16197">MSAAADKLGKWLAIGGSIAVGAVVVLSIVATGTPMEQRRIRIDAGRVDDLQEIQQAVRIYWNVHDAVPADLATLANQPGANLPVADREGRGRYEYARIDDDHYSLCAVFDTDTALMRSEDYPANSQEWMHPAGRHCFTRTLGKKDNE</sequence>
<keyword evidence="1" id="KW-1133">Transmembrane helix</keyword>
<proteinExistence type="predicted"/>
<feature type="transmembrane region" description="Helical" evidence="1">
    <location>
        <begin position="12"/>
        <end position="32"/>
    </location>
</feature>
<evidence type="ECO:0000313" key="2">
    <source>
        <dbReference type="EMBL" id="MCC8364274.1"/>
    </source>
</evidence>
<comment type="caution">
    <text evidence="2">The sequence shown here is derived from an EMBL/GenBank/DDBJ whole genome shotgun (WGS) entry which is preliminary data.</text>
</comment>
<accession>A0ABS8JL03</accession>